<dbReference type="InterPro" id="IPR002156">
    <property type="entry name" value="RNaseH_domain"/>
</dbReference>
<dbReference type="EMBL" id="CM016560">
    <property type="protein sequence ID" value="TKV97293.1"/>
    <property type="molecule type" value="Genomic_DNA"/>
</dbReference>
<evidence type="ECO:0000259" key="1">
    <source>
        <dbReference type="Pfam" id="PF13456"/>
    </source>
</evidence>
<sequence length="100" mass="11010">MVVTLWAICHFEEFKQGVAAAIARDAVENFLGVSALVIRGLLDAKIVEAIACREGLVLANDLMVQHFRLVSDNVNVIRGIKEGEMTVDGYIIREIKVITV</sequence>
<dbReference type="Pfam" id="PF13456">
    <property type="entry name" value="RVT_3"/>
    <property type="match status" value="1"/>
</dbReference>
<protein>
    <recommendedName>
        <fullName evidence="1">RNase H type-1 domain-containing protein</fullName>
    </recommendedName>
</protein>
<proteinExistence type="predicted"/>
<accession>A0A4U6T913</accession>
<dbReference type="GO" id="GO:0003676">
    <property type="term" value="F:nucleic acid binding"/>
    <property type="evidence" value="ECO:0007669"/>
    <property type="project" value="InterPro"/>
</dbReference>
<dbReference type="Gramene" id="TKV97293">
    <property type="protein sequence ID" value="TKV97293"/>
    <property type="gene ID" value="SEVIR_9G484600v2"/>
</dbReference>
<keyword evidence="3" id="KW-1185">Reference proteome</keyword>
<evidence type="ECO:0000313" key="2">
    <source>
        <dbReference type="EMBL" id="TKV97293.1"/>
    </source>
</evidence>
<dbReference type="AlphaFoldDB" id="A0A4U6T913"/>
<dbReference type="OMA" id="AICHFEE"/>
<feature type="domain" description="RNase H type-1" evidence="1">
    <location>
        <begin position="15"/>
        <end position="85"/>
    </location>
</feature>
<evidence type="ECO:0000313" key="3">
    <source>
        <dbReference type="Proteomes" id="UP000298652"/>
    </source>
</evidence>
<reference evidence="2" key="1">
    <citation type="submission" date="2019-03" db="EMBL/GenBank/DDBJ databases">
        <title>WGS assembly of Setaria viridis.</title>
        <authorList>
            <person name="Huang P."/>
            <person name="Jenkins J."/>
            <person name="Grimwood J."/>
            <person name="Barry K."/>
            <person name="Healey A."/>
            <person name="Mamidi S."/>
            <person name="Sreedasyam A."/>
            <person name="Shu S."/>
            <person name="Feldman M."/>
            <person name="Wu J."/>
            <person name="Yu Y."/>
            <person name="Chen C."/>
            <person name="Johnson J."/>
            <person name="Rokhsar D."/>
            <person name="Baxter I."/>
            <person name="Schmutz J."/>
            <person name="Brutnell T."/>
            <person name="Kellogg E."/>
        </authorList>
    </citation>
    <scope>NUCLEOTIDE SEQUENCE [LARGE SCALE GENOMIC DNA]</scope>
</reference>
<name>A0A4U6T913_SETVI</name>
<organism evidence="2 3">
    <name type="scientific">Setaria viridis</name>
    <name type="common">Green bristlegrass</name>
    <name type="synonym">Setaria italica subsp. viridis</name>
    <dbReference type="NCBI Taxonomy" id="4556"/>
    <lineage>
        <taxon>Eukaryota</taxon>
        <taxon>Viridiplantae</taxon>
        <taxon>Streptophyta</taxon>
        <taxon>Embryophyta</taxon>
        <taxon>Tracheophyta</taxon>
        <taxon>Spermatophyta</taxon>
        <taxon>Magnoliopsida</taxon>
        <taxon>Liliopsida</taxon>
        <taxon>Poales</taxon>
        <taxon>Poaceae</taxon>
        <taxon>PACMAD clade</taxon>
        <taxon>Panicoideae</taxon>
        <taxon>Panicodae</taxon>
        <taxon>Paniceae</taxon>
        <taxon>Cenchrinae</taxon>
        <taxon>Setaria</taxon>
    </lineage>
</organism>
<gene>
    <name evidence="2" type="ORF">SEVIR_9G484600v2</name>
</gene>
<dbReference type="Proteomes" id="UP000298652">
    <property type="component" value="Chromosome 9"/>
</dbReference>
<dbReference type="GO" id="GO:0004523">
    <property type="term" value="F:RNA-DNA hybrid ribonuclease activity"/>
    <property type="evidence" value="ECO:0007669"/>
    <property type="project" value="InterPro"/>
</dbReference>